<dbReference type="EMBL" id="JH000471">
    <property type="protein sequence ID" value="EGW10105.1"/>
    <property type="molecule type" value="Genomic_DNA"/>
</dbReference>
<dbReference type="AlphaFoldDB" id="G3HKW7"/>
<feature type="region of interest" description="Disordered" evidence="1">
    <location>
        <begin position="1"/>
        <end position="21"/>
    </location>
</feature>
<evidence type="ECO:0000256" key="1">
    <source>
        <dbReference type="SAM" id="MobiDB-lite"/>
    </source>
</evidence>
<feature type="compositionally biased region" description="Basic and acidic residues" evidence="1">
    <location>
        <begin position="7"/>
        <end position="16"/>
    </location>
</feature>
<evidence type="ECO:0000313" key="3">
    <source>
        <dbReference type="Proteomes" id="UP000001075"/>
    </source>
</evidence>
<protein>
    <submittedName>
        <fullName evidence="2">Uncharacterized protein</fullName>
    </submittedName>
</protein>
<reference evidence="3" key="1">
    <citation type="journal article" date="2011" name="Nat. Biotechnol.">
        <title>The genomic sequence of the Chinese hamster ovary (CHO)-K1 cell line.</title>
        <authorList>
            <person name="Xu X."/>
            <person name="Nagarajan H."/>
            <person name="Lewis N.E."/>
            <person name="Pan S."/>
            <person name="Cai Z."/>
            <person name="Liu X."/>
            <person name="Chen W."/>
            <person name="Xie M."/>
            <person name="Wang W."/>
            <person name="Hammond S."/>
            <person name="Andersen M.R."/>
            <person name="Neff N."/>
            <person name="Passarelli B."/>
            <person name="Koh W."/>
            <person name="Fan H.C."/>
            <person name="Wang J."/>
            <person name="Gui Y."/>
            <person name="Lee K.H."/>
            <person name="Betenbaugh M.J."/>
            <person name="Quake S.R."/>
            <person name="Famili I."/>
            <person name="Palsson B.O."/>
            <person name="Wang J."/>
        </authorList>
    </citation>
    <scope>NUCLEOTIDE SEQUENCE [LARGE SCALE GENOMIC DNA]</scope>
    <source>
        <strain evidence="3">CHO K1 cell line</strain>
    </source>
</reference>
<dbReference type="Proteomes" id="UP000001075">
    <property type="component" value="Unassembled WGS sequence"/>
</dbReference>
<accession>G3HKW7</accession>
<gene>
    <name evidence="2" type="ORF">I79_011350</name>
</gene>
<dbReference type="InParanoid" id="G3HKW7"/>
<organism evidence="2 3">
    <name type="scientific">Cricetulus griseus</name>
    <name type="common">Chinese hamster</name>
    <name type="synonym">Cricetulus barabensis griseus</name>
    <dbReference type="NCBI Taxonomy" id="10029"/>
    <lineage>
        <taxon>Eukaryota</taxon>
        <taxon>Metazoa</taxon>
        <taxon>Chordata</taxon>
        <taxon>Craniata</taxon>
        <taxon>Vertebrata</taxon>
        <taxon>Euteleostomi</taxon>
        <taxon>Mammalia</taxon>
        <taxon>Eutheria</taxon>
        <taxon>Euarchontoglires</taxon>
        <taxon>Glires</taxon>
        <taxon>Rodentia</taxon>
        <taxon>Myomorpha</taxon>
        <taxon>Muroidea</taxon>
        <taxon>Cricetidae</taxon>
        <taxon>Cricetinae</taxon>
        <taxon>Cricetulus</taxon>
    </lineage>
</organism>
<proteinExistence type="predicted"/>
<name>G3HKW7_CRIGR</name>
<sequence>MAGTPQPEHRAGKDPHPSLPLPTFFLKVPPSCIFQRDENQEDYSLALLMGAFQAYTAILVTPSYHPSNATASHRNSITPTNQPSPNVLKATFLPDSWGLLLGPLF</sequence>
<evidence type="ECO:0000313" key="2">
    <source>
        <dbReference type="EMBL" id="EGW10105.1"/>
    </source>
</evidence>